<evidence type="ECO:0000313" key="3">
    <source>
        <dbReference type="RefSeq" id="XP_004500112.1"/>
    </source>
</evidence>
<evidence type="ECO:0000256" key="1">
    <source>
        <dbReference type="SAM" id="MobiDB-lite"/>
    </source>
</evidence>
<dbReference type="eggNOG" id="ENOG502S34W">
    <property type="taxonomic scope" value="Eukaryota"/>
</dbReference>
<dbReference type="KEGG" id="cam:101500757"/>
<dbReference type="PaxDb" id="3827-XP_004500112.1"/>
<dbReference type="STRING" id="3827.A0A1S2Y827"/>
<dbReference type="OrthoDB" id="2020529at2759"/>
<sequence length="172" mass="19147">METVGSTRLGRASSRYGAPAVFSGPVRKWEKKWVHVSPSSFNKTNNSNSQNNNTNASSRLLLRRWTPVTAPSSADDVSHEPPRRKFRYTPIAALEEQKKGAVEKVEREPTTESDQLTARQTNVNHEVHAKLNMNEISEDTKDSNMSKLDLGLSFQGNKSDDHLGKKYPVGGP</sequence>
<name>A0A1S2Y827_CICAR</name>
<dbReference type="AlphaFoldDB" id="A0A1S2Y827"/>
<protein>
    <submittedName>
        <fullName evidence="3">Uncharacterized protein LOC101500757</fullName>
    </submittedName>
</protein>
<evidence type="ECO:0000313" key="2">
    <source>
        <dbReference type="Proteomes" id="UP000087171"/>
    </source>
</evidence>
<organism evidence="2 3">
    <name type="scientific">Cicer arietinum</name>
    <name type="common">Chickpea</name>
    <name type="synonym">Garbanzo</name>
    <dbReference type="NCBI Taxonomy" id="3827"/>
    <lineage>
        <taxon>Eukaryota</taxon>
        <taxon>Viridiplantae</taxon>
        <taxon>Streptophyta</taxon>
        <taxon>Embryophyta</taxon>
        <taxon>Tracheophyta</taxon>
        <taxon>Spermatophyta</taxon>
        <taxon>Magnoliopsida</taxon>
        <taxon>eudicotyledons</taxon>
        <taxon>Gunneridae</taxon>
        <taxon>Pentapetalae</taxon>
        <taxon>rosids</taxon>
        <taxon>fabids</taxon>
        <taxon>Fabales</taxon>
        <taxon>Fabaceae</taxon>
        <taxon>Papilionoideae</taxon>
        <taxon>50 kb inversion clade</taxon>
        <taxon>NPAAA clade</taxon>
        <taxon>Hologalegina</taxon>
        <taxon>IRL clade</taxon>
        <taxon>Cicereae</taxon>
        <taxon>Cicer</taxon>
    </lineage>
</organism>
<keyword evidence="2" id="KW-1185">Reference proteome</keyword>
<reference evidence="3" key="2">
    <citation type="submission" date="2025-08" db="UniProtKB">
        <authorList>
            <consortium name="RefSeq"/>
        </authorList>
    </citation>
    <scope>IDENTIFICATION</scope>
    <source>
        <tissue evidence="3">Etiolated seedlings</tissue>
    </source>
</reference>
<proteinExistence type="predicted"/>
<dbReference type="PANTHER" id="PTHR34572:SF8">
    <property type="entry name" value="(RAPE) HYPOTHETICAL PROTEIN"/>
    <property type="match status" value="1"/>
</dbReference>
<accession>A0A1S2Y827</accession>
<dbReference type="Proteomes" id="UP000087171">
    <property type="component" value="Chromosome Ca5"/>
</dbReference>
<reference evidence="2" key="1">
    <citation type="journal article" date="2013" name="Nat. Biotechnol.">
        <title>Draft genome sequence of chickpea (Cicer arietinum) provides a resource for trait improvement.</title>
        <authorList>
            <person name="Varshney R.K."/>
            <person name="Song C."/>
            <person name="Saxena R.K."/>
            <person name="Azam S."/>
            <person name="Yu S."/>
            <person name="Sharpe A.G."/>
            <person name="Cannon S."/>
            <person name="Baek J."/>
            <person name="Rosen B.D."/>
            <person name="Tar'an B."/>
            <person name="Millan T."/>
            <person name="Zhang X."/>
            <person name="Ramsay L.D."/>
            <person name="Iwata A."/>
            <person name="Wang Y."/>
            <person name="Nelson W."/>
            <person name="Farmer A.D."/>
            <person name="Gaur P.M."/>
            <person name="Soderlund C."/>
            <person name="Penmetsa R.V."/>
            <person name="Xu C."/>
            <person name="Bharti A.K."/>
            <person name="He W."/>
            <person name="Winter P."/>
            <person name="Zhao S."/>
            <person name="Hane J.K."/>
            <person name="Carrasquilla-Garcia N."/>
            <person name="Condie J.A."/>
            <person name="Upadhyaya H.D."/>
            <person name="Luo M.C."/>
            <person name="Thudi M."/>
            <person name="Gowda C.L."/>
            <person name="Singh N.P."/>
            <person name="Lichtenzveig J."/>
            <person name="Gali K.K."/>
            <person name="Rubio J."/>
            <person name="Nadarajan N."/>
            <person name="Dolezel J."/>
            <person name="Bansal K.C."/>
            <person name="Xu X."/>
            <person name="Edwards D."/>
            <person name="Zhang G."/>
            <person name="Kahl G."/>
            <person name="Gil J."/>
            <person name="Singh K.B."/>
            <person name="Datta S.K."/>
            <person name="Jackson S.A."/>
            <person name="Wang J."/>
            <person name="Cook D.R."/>
        </authorList>
    </citation>
    <scope>NUCLEOTIDE SEQUENCE [LARGE SCALE GENOMIC DNA]</scope>
    <source>
        <strain evidence="2">cv. CDC Frontier</strain>
    </source>
</reference>
<dbReference type="RefSeq" id="XP_004500112.1">
    <property type="nucleotide sequence ID" value="XM_004500055.3"/>
</dbReference>
<feature type="region of interest" description="Disordered" evidence="1">
    <location>
        <begin position="69"/>
        <end position="172"/>
    </location>
</feature>
<feature type="compositionally biased region" description="Basic and acidic residues" evidence="1">
    <location>
        <begin position="95"/>
        <end position="110"/>
    </location>
</feature>
<dbReference type="PANTHER" id="PTHR34572">
    <property type="entry name" value="GOLGIN FAMILY A PROTEIN"/>
    <property type="match status" value="1"/>
</dbReference>
<feature type="compositionally biased region" description="Polar residues" evidence="1">
    <location>
        <begin position="112"/>
        <end position="124"/>
    </location>
</feature>
<gene>
    <name evidence="3" type="primary">LOC101500757</name>
</gene>
<dbReference type="GeneID" id="101500757"/>